<feature type="transmembrane region" description="Helical" evidence="1">
    <location>
        <begin position="38"/>
        <end position="61"/>
    </location>
</feature>
<keyword evidence="1" id="KW-0472">Membrane</keyword>
<keyword evidence="1" id="KW-1133">Transmembrane helix</keyword>
<dbReference type="OrthoDB" id="9808192at2"/>
<evidence type="ECO:0008006" key="4">
    <source>
        <dbReference type="Google" id="ProtNLM"/>
    </source>
</evidence>
<keyword evidence="1" id="KW-0812">Transmembrane</keyword>
<feature type="transmembrane region" description="Helical" evidence="1">
    <location>
        <begin position="177"/>
        <end position="197"/>
    </location>
</feature>
<keyword evidence="3" id="KW-1185">Reference proteome</keyword>
<dbReference type="Proteomes" id="UP000283474">
    <property type="component" value="Chromosome"/>
</dbReference>
<protein>
    <recommendedName>
        <fullName evidence="4">Urease accessory protein UreJ</fullName>
    </recommendedName>
</protein>
<dbReference type="Pfam" id="PF04955">
    <property type="entry name" value="HupE_UreJ"/>
    <property type="match status" value="1"/>
</dbReference>
<feature type="transmembrane region" description="Helical" evidence="1">
    <location>
        <begin position="118"/>
        <end position="135"/>
    </location>
</feature>
<sequence length="198" mass="19795">MKLLPRSTAMIALTLIGEVALAHPGHTAADSGDMLAAGLLHPLTGTDHLLAMLAVGLWAATSRANHNAITILVSFLALLLVGAVAGMAVAGVAAIEPMIIASLLVLGLLLASRVSVPLWAGPALAGAFALFHGMAHGAEMLAGGSVAAYIVGFMFSTLALLLTGLAAGWMVSGRALWLSRLAGAGIAAYGLALWSGAA</sequence>
<reference evidence="2 3" key="1">
    <citation type="submission" date="2017-08" db="EMBL/GenBank/DDBJ databases">
        <authorList>
            <person name="Park S.-J."/>
            <person name="Kim H."/>
        </authorList>
    </citation>
    <scope>NUCLEOTIDE SEQUENCE [LARGE SCALE GENOMIC DNA]</scope>
    <source>
        <strain evidence="3">ye3</strain>
    </source>
</reference>
<evidence type="ECO:0000256" key="1">
    <source>
        <dbReference type="SAM" id="Phobius"/>
    </source>
</evidence>
<dbReference type="AlphaFoldDB" id="A0A410G9N6"/>
<feature type="transmembrane region" description="Helical" evidence="1">
    <location>
        <begin position="147"/>
        <end position="170"/>
    </location>
</feature>
<feature type="transmembrane region" description="Helical" evidence="1">
    <location>
        <begin position="68"/>
        <end position="88"/>
    </location>
</feature>
<dbReference type="KEGG" id="pus:CKA81_03560"/>
<accession>A0A410G9N6</accession>
<feature type="transmembrane region" description="Helical" evidence="1">
    <location>
        <begin position="94"/>
        <end position="111"/>
    </location>
</feature>
<gene>
    <name evidence="2" type="ORF">CKA81_03560</name>
</gene>
<dbReference type="InterPro" id="IPR007038">
    <property type="entry name" value="HupE_UreJ"/>
</dbReference>
<dbReference type="EMBL" id="CP022987">
    <property type="protein sequence ID" value="QAA93022.1"/>
    <property type="molecule type" value="Genomic_DNA"/>
</dbReference>
<dbReference type="RefSeq" id="WP_128354075.1">
    <property type="nucleotide sequence ID" value="NZ_CP022987.1"/>
</dbReference>
<proteinExistence type="predicted"/>
<name>A0A410G9N6_9BURK</name>
<evidence type="ECO:0000313" key="3">
    <source>
        <dbReference type="Proteomes" id="UP000283474"/>
    </source>
</evidence>
<dbReference type="PIRSF" id="PIRSF016919">
    <property type="entry name" value="HupE_UreJ"/>
    <property type="match status" value="1"/>
</dbReference>
<organism evidence="2 3">
    <name type="scientific">Pollutimonas thiosulfatoxidans</name>
    <dbReference type="NCBI Taxonomy" id="2028345"/>
    <lineage>
        <taxon>Bacteria</taxon>
        <taxon>Pseudomonadati</taxon>
        <taxon>Pseudomonadota</taxon>
        <taxon>Betaproteobacteria</taxon>
        <taxon>Burkholderiales</taxon>
        <taxon>Alcaligenaceae</taxon>
        <taxon>Pollutimonas</taxon>
    </lineage>
</organism>
<evidence type="ECO:0000313" key="2">
    <source>
        <dbReference type="EMBL" id="QAA93022.1"/>
    </source>
</evidence>